<evidence type="ECO:0000313" key="3">
    <source>
        <dbReference type="Proteomes" id="UP000285326"/>
    </source>
</evidence>
<protein>
    <recommendedName>
        <fullName evidence="4">Mis18 domain-containing protein</fullName>
    </recommendedName>
</protein>
<accession>A0A420IHK2</accession>
<evidence type="ECO:0000313" key="2">
    <source>
        <dbReference type="EMBL" id="RKF74001.1"/>
    </source>
</evidence>
<proteinExistence type="predicted"/>
<dbReference type="EMBL" id="MCBS01024174">
    <property type="protein sequence ID" value="RKF74001.1"/>
    <property type="molecule type" value="Genomic_DNA"/>
</dbReference>
<dbReference type="Proteomes" id="UP000285326">
    <property type="component" value="Unassembled WGS sequence"/>
</dbReference>
<feature type="compositionally biased region" description="Basic and acidic residues" evidence="1">
    <location>
        <begin position="438"/>
        <end position="455"/>
    </location>
</feature>
<feature type="region of interest" description="Disordered" evidence="1">
    <location>
        <begin position="138"/>
        <end position="158"/>
    </location>
</feature>
<evidence type="ECO:0000256" key="1">
    <source>
        <dbReference type="SAM" id="MobiDB-lite"/>
    </source>
</evidence>
<organism evidence="2 3">
    <name type="scientific">Golovinomyces cichoracearum</name>
    <dbReference type="NCBI Taxonomy" id="62708"/>
    <lineage>
        <taxon>Eukaryota</taxon>
        <taxon>Fungi</taxon>
        <taxon>Dikarya</taxon>
        <taxon>Ascomycota</taxon>
        <taxon>Pezizomycotina</taxon>
        <taxon>Leotiomycetes</taxon>
        <taxon>Erysiphales</taxon>
        <taxon>Erysiphaceae</taxon>
        <taxon>Golovinomyces</taxon>
    </lineage>
</organism>
<feature type="region of interest" description="Disordered" evidence="1">
    <location>
        <begin position="438"/>
        <end position="485"/>
    </location>
</feature>
<comment type="caution">
    <text evidence="2">The sequence shown here is derived from an EMBL/GenBank/DDBJ whole genome shotgun (WGS) entry which is preliminary data.</text>
</comment>
<sequence>MEVVICNCLNCKSELGRFRNAWNGIGNTYFSPIYKLVSSTGLETTGDVYEAAQGSSIQFSLLRDVVCTRCGVVLGLRCDTAPENHLLKQDQLILRLKEMSIVSERSGQSVNASVLKTISLKEDGNTDTTTLPRVAPVNLFSHPLDPSTDSNDREYDETGDDVLGKLEAHKLPQTKQSPQFVTLKELKSLTVEVENFKSWTRDLVINQQKDIERLSRTVSGIEREMQSVINLLQEVKTQTKTCYPDKEFAKEFVDARNVIKKVNGKLDQKEDAPDWTKTAGLLARNLKIVASDVKNLSVKAEEVSGLKLNLEELAGRLHFIEVEHKDLVCPKFPASVNEVSLSRKRTHDLVENNGRNEEPNSSPVQLKIKNEFLGELRTRDDQRTEIINLVLPEPNSQLHGKSHDKSTVQGHIPPRKKDSTHRTPQVLIRGSTIKKSLNEVSKKSDSSKLGEKKVDPAGYRSMTRTEFTRKDKQRRRSDSTLQGSMKKVYKITQKSKIENLEILGTNQFEKIRL</sequence>
<feature type="region of interest" description="Disordered" evidence="1">
    <location>
        <begin position="394"/>
        <end position="424"/>
    </location>
</feature>
<evidence type="ECO:0008006" key="4">
    <source>
        <dbReference type="Google" id="ProtNLM"/>
    </source>
</evidence>
<name>A0A420IHK2_9PEZI</name>
<gene>
    <name evidence="2" type="ORF">GcM1_241033</name>
</gene>
<reference evidence="2 3" key="1">
    <citation type="journal article" date="2018" name="BMC Genomics">
        <title>Comparative genome analyses reveal sequence features reflecting distinct modes of host-adaptation between dicot and monocot powdery mildew.</title>
        <authorList>
            <person name="Wu Y."/>
            <person name="Ma X."/>
            <person name="Pan Z."/>
            <person name="Kale S.D."/>
            <person name="Song Y."/>
            <person name="King H."/>
            <person name="Zhang Q."/>
            <person name="Presley C."/>
            <person name="Deng X."/>
            <person name="Wei C.I."/>
            <person name="Xiao S."/>
        </authorList>
    </citation>
    <scope>NUCLEOTIDE SEQUENCE [LARGE SCALE GENOMIC DNA]</scope>
    <source>
        <strain evidence="2">UMSG1</strain>
    </source>
</reference>
<dbReference type="AlphaFoldDB" id="A0A420IHK2"/>